<dbReference type="RefSeq" id="XP_017999131.1">
    <property type="nucleotide sequence ID" value="XM_018144767.1"/>
</dbReference>
<feature type="compositionally biased region" description="Basic and acidic residues" evidence="1">
    <location>
        <begin position="320"/>
        <end position="337"/>
    </location>
</feature>
<dbReference type="Pfam" id="PF25485">
    <property type="entry name" value="DUF7908"/>
    <property type="match status" value="1"/>
</dbReference>
<feature type="region of interest" description="Disordered" evidence="1">
    <location>
        <begin position="272"/>
        <end position="343"/>
    </location>
</feature>
<sequence length="343" mass="36859">MQILGPGGSPVLWTACLLLAQCIASSGGLVEKGIKQAVDTRIEGTDLLISLSTSSEATAQLQPPATVDHLEARFVRRAADFNSDVDHISFWGDWGPWSPPTQTSSISSATTTAATTTKTATTTTIRSTSTTSTTTSTATPTAEANKFFWMRLEKSGARFVKRAGSYVKFDGFDAYLTNDKNEASVVDLRGDVIMHVGLYVGTAIREGAVVLERFWTAQDNVVHGWHRNGDELTFAPARLGFCVTDSLTVIAELTTPPPFVCTPYRLIAENVDGSHQTPTTTTTSNPGPSTTPTTTSTAPTSDPSGDMDDEPDHDGPPGMPDDRHGGWHGGRYGDRPWGRRPPW</sequence>
<keyword evidence="5" id="KW-1185">Reference proteome</keyword>
<evidence type="ECO:0000313" key="4">
    <source>
        <dbReference type="EMBL" id="KPI39168.1"/>
    </source>
</evidence>
<feature type="domain" description="DUF7908" evidence="3">
    <location>
        <begin position="144"/>
        <end position="271"/>
    </location>
</feature>
<feature type="chain" id="PRO_5005856930" description="DUF7908 domain-containing protein" evidence="2">
    <location>
        <begin position="29"/>
        <end position="343"/>
    </location>
</feature>
<evidence type="ECO:0000256" key="2">
    <source>
        <dbReference type="SAM" id="SignalP"/>
    </source>
</evidence>
<dbReference type="GeneID" id="28736647"/>
<evidence type="ECO:0000259" key="3">
    <source>
        <dbReference type="Pfam" id="PF25485"/>
    </source>
</evidence>
<organism evidence="4 5">
    <name type="scientific">Cyphellophora attinorum</name>
    <dbReference type="NCBI Taxonomy" id="1664694"/>
    <lineage>
        <taxon>Eukaryota</taxon>
        <taxon>Fungi</taxon>
        <taxon>Dikarya</taxon>
        <taxon>Ascomycota</taxon>
        <taxon>Pezizomycotina</taxon>
        <taxon>Eurotiomycetes</taxon>
        <taxon>Chaetothyriomycetidae</taxon>
        <taxon>Chaetothyriales</taxon>
        <taxon>Cyphellophoraceae</taxon>
        <taxon>Cyphellophora</taxon>
    </lineage>
</organism>
<evidence type="ECO:0000313" key="5">
    <source>
        <dbReference type="Proteomes" id="UP000038010"/>
    </source>
</evidence>
<dbReference type="Proteomes" id="UP000038010">
    <property type="component" value="Unassembled WGS sequence"/>
</dbReference>
<proteinExistence type="predicted"/>
<protein>
    <recommendedName>
        <fullName evidence="3">DUF7908 domain-containing protein</fullName>
    </recommendedName>
</protein>
<keyword evidence="2" id="KW-0732">Signal</keyword>
<feature type="region of interest" description="Disordered" evidence="1">
    <location>
        <begin position="101"/>
        <end position="137"/>
    </location>
</feature>
<comment type="caution">
    <text evidence="4">The sequence shown here is derived from an EMBL/GenBank/DDBJ whole genome shotgun (WGS) entry which is preliminary data.</text>
</comment>
<feature type="signal peptide" evidence="2">
    <location>
        <begin position="1"/>
        <end position="28"/>
    </location>
</feature>
<evidence type="ECO:0000256" key="1">
    <source>
        <dbReference type="SAM" id="MobiDB-lite"/>
    </source>
</evidence>
<reference evidence="4 5" key="1">
    <citation type="submission" date="2015-06" db="EMBL/GenBank/DDBJ databases">
        <title>Draft genome of the ant-associated black yeast Phialophora attae CBS 131958.</title>
        <authorList>
            <person name="Moreno L.F."/>
            <person name="Stielow B.J."/>
            <person name="de Hoog S."/>
            <person name="Vicente V.A."/>
            <person name="Weiss V.A."/>
            <person name="de Vries M."/>
            <person name="Cruz L.M."/>
            <person name="Souza E.M."/>
        </authorList>
    </citation>
    <scope>NUCLEOTIDE SEQUENCE [LARGE SCALE GENOMIC DNA]</scope>
    <source>
        <strain evidence="4 5">CBS 131958</strain>
    </source>
</reference>
<gene>
    <name evidence="4" type="ORF">AB675_4615</name>
</gene>
<dbReference type="AlphaFoldDB" id="A0A0N0NLH1"/>
<accession>A0A0N0NLH1</accession>
<name>A0A0N0NLH1_9EURO</name>
<dbReference type="InterPro" id="IPR057230">
    <property type="entry name" value="DUF7908"/>
</dbReference>
<dbReference type="EMBL" id="LFJN01000016">
    <property type="protein sequence ID" value="KPI39168.1"/>
    <property type="molecule type" value="Genomic_DNA"/>
</dbReference>
<dbReference type="VEuPathDB" id="FungiDB:AB675_4615"/>
<feature type="compositionally biased region" description="Low complexity" evidence="1">
    <location>
        <begin position="277"/>
        <end position="304"/>
    </location>
</feature>